<organism evidence="2 3">
    <name type="scientific">Fasciolopsis buskii</name>
    <dbReference type="NCBI Taxonomy" id="27845"/>
    <lineage>
        <taxon>Eukaryota</taxon>
        <taxon>Metazoa</taxon>
        <taxon>Spiralia</taxon>
        <taxon>Lophotrochozoa</taxon>
        <taxon>Platyhelminthes</taxon>
        <taxon>Trematoda</taxon>
        <taxon>Digenea</taxon>
        <taxon>Plagiorchiida</taxon>
        <taxon>Echinostomata</taxon>
        <taxon>Echinostomatoidea</taxon>
        <taxon>Fasciolidae</taxon>
        <taxon>Fasciolopsis</taxon>
    </lineage>
</organism>
<keyword evidence="3" id="KW-1185">Reference proteome</keyword>
<evidence type="ECO:0000256" key="1">
    <source>
        <dbReference type="SAM" id="MobiDB-lite"/>
    </source>
</evidence>
<dbReference type="EMBL" id="LUCM01003183">
    <property type="protein sequence ID" value="KAA0196217.1"/>
    <property type="molecule type" value="Genomic_DNA"/>
</dbReference>
<comment type="caution">
    <text evidence="2">The sequence shown here is derived from an EMBL/GenBank/DDBJ whole genome shotgun (WGS) entry which is preliminary data.</text>
</comment>
<dbReference type="OrthoDB" id="6241320at2759"/>
<protein>
    <submittedName>
        <fullName evidence="2">Uncharacterized protein</fullName>
    </submittedName>
</protein>
<proteinExistence type="predicted"/>
<sequence>MFYSCNFPCPLLLQDTIRMSIVSTVREELLSAYSETADLLTEVDRLKDEVTRLRGYQAAFFALRPFVSVELWEHLNTQQARLQLLQSTSSLPPGNPGTSVSGTAGLPVRTNSPQHVD</sequence>
<evidence type="ECO:0000313" key="3">
    <source>
        <dbReference type="Proteomes" id="UP000728185"/>
    </source>
</evidence>
<feature type="region of interest" description="Disordered" evidence="1">
    <location>
        <begin position="86"/>
        <end position="117"/>
    </location>
</feature>
<dbReference type="Proteomes" id="UP000728185">
    <property type="component" value="Unassembled WGS sequence"/>
</dbReference>
<evidence type="ECO:0000313" key="2">
    <source>
        <dbReference type="EMBL" id="KAA0196217.1"/>
    </source>
</evidence>
<dbReference type="AlphaFoldDB" id="A0A8E0S4U8"/>
<name>A0A8E0S4U8_9TREM</name>
<reference evidence="2" key="1">
    <citation type="submission" date="2019-05" db="EMBL/GenBank/DDBJ databases">
        <title>Annotation for the trematode Fasciolopsis buski.</title>
        <authorList>
            <person name="Choi Y.-J."/>
        </authorList>
    </citation>
    <scope>NUCLEOTIDE SEQUENCE</scope>
    <source>
        <strain evidence="2">HT</strain>
        <tissue evidence="2">Whole worm</tissue>
    </source>
</reference>
<accession>A0A8E0S4U8</accession>
<gene>
    <name evidence="2" type="ORF">FBUS_06926</name>
</gene>